<evidence type="ECO:0000313" key="2">
    <source>
        <dbReference type="EMBL" id="GAA3835206.1"/>
    </source>
</evidence>
<evidence type="ECO:0008006" key="4">
    <source>
        <dbReference type="Google" id="ProtNLM"/>
    </source>
</evidence>
<dbReference type="RefSeq" id="WP_344778881.1">
    <property type="nucleotide sequence ID" value="NZ_BAABAH010000021.1"/>
</dbReference>
<dbReference type="Proteomes" id="UP001501821">
    <property type="component" value="Unassembled WGS sequence"/>
</dbReference>
<keyword evidence="3" id="KW-1185">Reference proteome</keyword>
<protein>
    <recommendedName>
        <fullName evidence="4">DUF2809 domain-containing protein</fullName>
    </recommendedName>
</protein>
<gene>
    <name evidence="2" type="ORF">GCM10022242_40220</name>
</gene>
<evidence type="ECO:0000313" key="3">
    <source>
        <dbReference type="Proteomes" id="UP001501821"/>
    </source>
</evidence>
<reference evidence="3" key="1">
    <citation type="journal article" date="2019" name="Int. J. Syst. Evol. Microbiol.">
        <title>The Global Catalogue of Microorganisms (GCM) 10K type strain sequencing project: providing services to taxonomists for standard genome sequencing and annotation.</title>
        <authorList>
            <consortium name="The Broad Institute Genomics Platform"/>
            <consortium name="The Broad Institute Genome Sequencing Center for Infectious Disease"/>
            <person name="Wu L."/>
            <person name="Ma J."/>
        </authorList>
    </citation>
    <scope>NUCLEOTIDE SEQUENCE [LARGE SCALE GENOMIC DNA]</scope>
    <source>
        <strain evidence="3">JCM 16953</strain>
    </source>
</reference>
<feature type="transmembrane region" description="Helical" evidence="1">
    <location>
        <begin position="78"/>
        <end position="95"/>
    </location>
</feature>
<name>A0ABP7J596_9ACTN</name>
<evidence type="ECO:0000256" key="1">
    <source>
        <dbReference type="SAM" id="Phobius"/>
    </source>
</evidence>
<sequence length="150" mass="17421">MLPTLNGRIQTRIFMLVVFGSAITFVLTPLLPGPFGFDGESYKVTYLILATVLVLGVLWELVYHLIQQFRWEKDWPTMFGLITAINEGALVWLFLDEGWIPGIDGENFPASVFWAFFIDFSVIWLIIWLWTNGPMRVPFIRWRFFGGRIV</sequence>
<accession>A0ABP7J596</accession>
<organism evidence="2 3">
    <name type="scientific">Nocardioides panacisoli</name>
    <dbReference type="NCBI Taxonomy" id="627624"/>
    <lineage>
        <taxon>Bacteria</taxon>
        <taxon>Bacillati</taxon>
        <taxon>Actinomycetota</taxon>
        <taxon>Actinomycetes</taxon>
        <taxon>Propionibacteriales</taxon>
        <taxon>Nocardioidaceae</taxon>
        <taxon>Nocardioides</taxon>
    </lineage>
</organism>
<feature type="transmembrane region" description="Helical" evidence="1">
    <location>
        <begin position="44"/>
        <end position="66"/>
    </location>
</feature>
<feature type="transmembrane region" description="Helical" evidence="1">
    <location>
        <begin position="12"/>
        <end position="32"/>
    </location>
</feature>
<comment type="caution">
    <text evidence="2">The sequence shown here is derived from an EMBL/GenBank/DDBJ whole genome shotgun (WGS) entry which is preliminary data.</text>
</comment>
<proteinExistence type="predicted"/>
<keyword evidence="1" id="KW-0812">Transmembrane</keyword>
<keyword evidence="1" id="KW-1133">Transmembrane helix</keyword>
<keyword evidence="1" id="KW-0472">Membrane</keyword>
<feature type="transmembrane region" description="Helical" evidence="1">
    <location>
        <begin position="107"/>
        <end position="131"/>
    </location>
</feature>
<dbReference type="EMBL" id="BAABAH010000021">
    <property type="protein sequence ID" value="GAA3835206.1"/>
    <property type="molecule type" value="Genomic_DNA"/>
</dbReference>